<reference evidence="1 2" key="1">
    <citation type="journal article" date="2014" name="Am. J. Bot.">
        <title>Genome assembly and annotation for red clover (Trifolium pratense; Fabaceae).</title>
        <authorList>
            <person name="Istvanek J."/>
            <person name="Jaros M."/>
            <person name="Krenek A."/>
            <person name="Repkova J."/>
        </authorList>
    </citation>
    <scope>NUCLEOTIDE SEQUENCE [LARGE SCALE GENOMIC DNA]</scope>
    <source>
        <strain evidence="2">cv. Tatra</strain>
        <tissue evidence="1">Young leaves</tissue>
    </source>
</reference>
<dbReference type="AlphaFoldDB" id="A0A2K3K6U9"/>
<evidence type="ECO:0000313" key="1">
    <source>
        <dbReference type="EMBL" id="PNX62009.1"/>
    </source>
</evidence>
<gene>
    <name evidence="1" type="ORF">L195_g060942</name>
</gene>
<proteinExistence type="predicted"/>
<dbReference type="EMBL" id="ASHM01145047">
    <property type="protein sequence ID" value="PNX62009.1"/>
    <property type="molecule type" value="Genomic_DNA"/>
</dbReference>
<reference evidence="1 2" key="2">
    <citation type="journal article" date="2017" name="Front. Plant Sci.">
        <title>Gene Classification and Mining of Molecular Markers Useful in Red Clover (Trifolium pratense) Breeding.</title>
        <authorList>
            <person name="Istvanek J."/>
            <person name="Dluhosova J."/>
            <person name="Dluhos P."/>
            <person name="Patkova L."/>
            <person name="Nedelnik J."/>
            <person name="Repkova J."/>
        </authorList>
    </citation>
    <scope>NUCLEOTIDE SEQUENCE [LARGE SCALE GENOMIC DNA]</scope>
    <source>
        <strain evidence="2">cv. Tatra</strain>
        <tissue evidence="1">Young leaves</tissue>
    </source>
</reference>
<comment type="caution">
    <text evidence="1">The sequence shown here is derived from an EMBL/GenBank/DDBJ whole genome shotgun (WGS) entry which is preliminary data.</text>
</comment>
<sequence>MPVYQSLKPELSILLPFQPPTLSLESYSHELASSLTPVHKDVGTLASFSLHPGGDAAALAHYPSSRAIECIASRQQPSIHIISYLIDVIEI</sequence>
<organism evidence="1 2">
    <name type="scientific">Trifolium pratense</name>
    <name type="common">Red clover</name>
    <dbReference type="NCBI Taxonomy" id="57577"/>
    <lineage>
        <taxon>Eukaryota</taxon>
        <taxon>Viridiplantae</taxon>
        <taxon>Streptophyta</taxon>
        <taxon>Embryophyta</taxon>
        <taxon>Tracheophyta</taxon>
        <taxon>Spermatophyta</taxon>
        <taxon>Magnoliopsida</taxon>
        <taxon>eudicotyledons</taxon>
        <taxon>Gunneridae</taxon>
        <taxon>Pentapetalae</taxon>
        <taxon>rosids</taxon>
        <taxon>fabids</taxon>
        <taxon>Fabales</taxon>
        <taxon>Fabaceae</taxon>
        <taxon>Papilionoideae</taxon>
        <taxon>50 kb inversion clade</taxon>
        <taxon>NPAAA clade</taxon>
        <taxon>Hologalegina</taxon>
        <taxon>IRL clade</taxon>
        <taxon>Trifolieae</taxon>
        <taxon>Trifolium</taxon>
    </lineage>
</organism>
<dbReference type="Proteomes" id="UP000236291">
    <property type="component" value="Unassembled WGS sequence"/>
</dbReference>
<evidence type="ECO:0000313" key="2">
    <source>
        <dbReference type="Proteomes" id="UP000236291"/>
    </source>
</evidence>
<protein>
    <submittedName>
        <fullName evidence="1">Uncharacterized protein</fullName>
    </submittedName>
</protein>
<accession>A0A2K3K6U9</accession>
<name>A0A2K3K6U9_TRIPR</name>